<gene>
    <name evidence="9" type="ORF">HOO65_020207</name>
</gene>
<feature type="region of interest" description="Disordered" evidence="7">
    <location>
        <begin position="196"/>
        <end position="268"/>
    </location>
</feature>
<evidence type="ECO:0000256" key="4">
    <source>
        <dbReference type="ARBA" id="ARBA00022786"/>
    </source>
</evidence>
<dbReference type="Gene3D" id="3.90.70.10">
    <property type="entry name" value="Cysteine proteinases"/>
    <property type="match status" value="1"/>
</dbReference>
<evidence type="ECO:0000256" key="3">
    <source>
        <dbReference type="ARBA" id="ARBA00022670"/>
    </source>
</evidence>
<feature type="compositionally biased region" description="Low complexity" evidence="7">
    <location>
        <begin position="87"/>
        <end position="97"/>
    </location>
</feature>
<dbReference type="Pfam" id="PF00443">
    <property type="entry name" value="UCH"/>
    <property type="match status" value="1"/>
</dbReference>
<comment type="caution">
    <text evidence="9">The sequence shown here is derived from an EMBL/GenBank/DDBJ whole genome shotgun (WGS) entry which is preliminary data.</text>
</comment>
<keyword evidence="10" id="KW-1185">Reference proteome</keyword>
<feature type="compositionally biased region" description="Polar residues" evidence="7">
    <location>
        <begin position="769"/>
        <end position="793"/>
    </location>
</feature>
<dbReference type="RefSeq" id="XP_070860845.1">
    <property type="nucleotide sequence ID" value="XM_071006345.1"/>
</dbReference>
<comment type="catalytic activity">
    <reaction evidence="1">
        <text>Thiol-dependent hydrolysis of ester, thioester, amide, peptide and isopeptide bonds formed by the C-terminal Gly of ubiquitin (a 76-residue protein attached to proteins as an intracellular targeting signal).</text>
        <dbReference type="EC" id="3.4.19.12"/>
    </reaction>
</comment>
<feature type="region of interest" description="Disordered" evidence="7">
    <location>
        <begin position="769"/>
        <end position="794"/>
    </location>
</feature>
<feature type="compositionally biased region" description="Low complexity" evidence="7">
    <location>
        <begin position="306"/>
        <end position="323"/>
    </location>
</feature>
<sequence>MNHRHLPAGQAVPGASAGVAVDMVQPGSGVSASSSASASVSASASASASTAPIVVSSNSPNVGNSNHGSNAHGTTNAGTGPRRRGPNNHNHGNYYHHNQQHMYHHQHQHQNHHHHQNQNQHQHQHHQHQHQQPMAGPYGPYTMYNQQSQYYQHIPQYQNPMMHHGSYMPYHPHQPYSRPQPIQSFAPMAPMASIAASPAYPRPTPSPSLATPYQPPPMPQTLQQPQTPSSVHASSHHGLTPPLSSTRDFTPGVPFFTDNPPTHPAPIVSSDAPAVVVSSQPYSSYPSAPPSVSSAVNSTVPSVVASASPFPPSTTVTTSAPSSAPAPAPAPVSVPVVASSNSPTATSAKASVTSQIVDSSVESLQPKFHIPTYLSLFPPYRSRRRRRAPLQDGAELLRQHVVEPSYKSVMPRVTEKQALPSATTEHAPPMPATPSVKTESVINSPPITSSDSTAPVQIHHTKAAAIKAAKPVVPVVPVVPKTLPRDVTKDEKLGDLTNASSGEKSGSQNSASLEATNGQISNNTQSTVQENAAVSKAEATTSTAEASAPASALAPAPAKPVNWASLLKKSFPKGPTNSAEPAPVTTGTRTAAVIGVPVSNGVSTTFSKEKTNSLADALKSFTVDGTNRIAFLEPRGLVNGGNMCYMNSILQVLLHCIPFYDFLDQVSKKATHSFNKSETPLIDAMIMFIQEFRVTASAPTAEKLYETLRSKERQFGEPFSPTFLYDEMKSSKRFANMEQGHQQDAEEFLGLLLQVLDDECTKVLATSNEPLSASNGDVSSNDANSVTAVNSSDDWMEVGPRQKAAVSRVTGQSSSSPISRIFGGYVRSELLKPGLKPSLTTQFYQSLQLDIDVPHIVNILDALKHMARKEVVIVDSAPSSSKNEKIRATTQTLICDLPPILVLHLKRFQFDAEGGTVKLWKNVGYPLELEIPRESLARQMLARLASEGQPLPKYRLSAVVYHHGKNASVGHYTVDVRRQDAREWIHIDDTKIEPIRTEEVAYAGLEGEGGHATSSSSNRFGLMDGSGGTDDDQGWKQVTSPANGNKRYSSTTNSAAVAAAASASATTAASTAASAAGPSNGNSKMIAFKGKQSQQMLNDSKVAYILFYQRV</sequence>
<protein>
    <recommendedName>
        <fullName evidence="2">ubiquitinyl hydrolase 1</fullName>
        <ecNumber evidence="2">3.4.19.12</ecNumber>
    </recommendedName>
</protein>
<feature type="compositionally biased region" description="Low complexity" evidence="7">
    <location>
        <begin position="57"/>
        <end position="70"/>
    </location>
</feature>
<feature type="compositionally biased region" description="Polar residues" evidence="7">
    <location>
        <begin position="1036"/>
        <end position="1048"/>
    </location>
</feature>
<evidence type="ECO:0000256" key="7">
    <source>
        <dbReference type="SAM" id="MobiDB-lite"/>
    </source>
</evidence>
<dbReference type="GeneID" id="98115840"/>
<dbReference type="InterPro" id="IPR038765">
    <property type="entry name" value="Papain-like_cys_pep_sf"/>
</dbReference>
<dbReference type="InterPro" id="IPR028889">
    <property type="entry name" value="USP"/>
</dbReference>
<evidence type="ECO:0000313" key="10">
    <source>
        <dbReference type="Proteomes" id="UP001610728"/>
    </source>
</evidence>
<keyword evidence="4" id="KW-0833">Ubl conjugation pathway</keyword>
<dbReference type="Proteomes" id="UP001610728">
    <property type="component" value="Unassembled WGS sequence"/>
</dbReference>
<dbReference type="PROSITE" id="PS00972">
    <property type="entry name" value="USP_1"/>
    <property type="match status" value="1"/>
</dbReference>
<keyword evidence="5" id="KW-0378">Hydrolase</keyword>
<dbReference type="EC" id="3.4.19.12" evidence="2"/>
<feature type="region of interest" description="Disordered" evidence="7">
    <location>
        <begin position="1007"/>
        <end position="1049"/>
    </location>
</feature>
<evidence type="ECO:0000256" key="5">
    <source>
        <dbReference type="ARBA" id="ARBA00022801"/>
    </source>
</evidence>
<keyword evidence="6" id="KW-0788">Thiol protease</keyword>
<dbReference type="EMBL" id="JABSNW010000002">
    <property type="protein sequence ID" value="KAL2889665.1"/>
    <property type="molecule type" value="Genomic_DNA"/>
</dbReference>
<dbReference type="PANTHER" id="PTHR24006:SF687">
    <property type="entry name" value="UBIQUITIN CARBOXYL-TERMINAL HYDROLASE 10"/>
    <property type="match status" value="1"/>
</dbReference>
<proteinExistence type="predicted"/>
<feature type="region of interest" description="Disordered" evidence="7">
    <location>
        <begin position="418"/>
        <end position="455"/>
    </location>
</feature>
<feature type="compositionally biased region" description="Basic residues" evidence="7">
    <location>
        <begin position="98"/>
        <end position="129"/>
    </location>
</feature>
<evidence type="ECO:0000259" key="8">
    <source>
        <dbReference type="PROSITE" id="PS50235"/>
    </source>
</evidence>
<organism evidence="9 10">
    <name type="scientific">Ceratocystis lukuohia</name>
    <dbReference type="NCBI Taxonomy" id="2019550"/>
    <lineage>
        <taxon>Eukaryota</taxon>
        <taxon>Fungi</taxon>
        <taxon>Dikarya</taxon>
        <taxon>Ascomycota</taxon>
        <taxon>Pezizomycotina</taxon>
        <taxon>Sordariomycetes</taxon>
        <taxon>Hypocreomycetidae</taxon>
        <taxon>Microascales</taxon>
        <taxon>Ceratocystidaceae</taxon>
        <taxon>Ceratocystis</taxon>
    </lineage>
</organism>
<dbReference type="InterPro" id="IPR018200">
    <property type="entry name" value="USP_CS"/>
</dbReference>
<dbReference type="PROSITE" id="PS50235">
    <property type="entry name" value="USP_3"/>
    <property type="match status" value="1"/>
</dbReference>
<feature type="compositionally biased region" description="Polar residues" evidence="7">
    <location>
        <begin position="435"/>
        <end position="455"/>
    </location>
</feature>
<evidence type="ECO:0000313" key="9">
    <source>
        <dbReference type="EMBL" id="KAL2889665.1"/>
    </source>
</evidence>
<reference evidence="9 10" key="1">
    <citation type="submission" date="2020-05" db="EMBL/GenBank/DDBJ databases">
        <title>Ceratocystis lukuohia genome.</title>
        <authorList>
            <person name="Harrington T.C."/>
            <person name="Kim K."/>
            <person name="Mayers C.G."/>
        </authorList>
    </citation>
    <scope>NUCLEOTIDE SEQUENCE [LARGE SCALE GENOMIC DNA]</scope>
    <source>
        <strain evidence="9 10">C4212</strain>
    </source>
</reference>
<dbReference type="InterPro" id="IPR001394">
    <property type="entry name" value="Peptidase_C19_UCH"/>
</dbReference>
<feature type="region of interest" description="Disordered" evidence="7">
    <location>
        <begin position="57"/>
        <end position="143"/>
    </location>
</feature>
<evidence type="ECO:0000256" key="1">
    <source>
        <dbReference type="ARBA" id="ARBA00000707"/>
    </source>
</evidence>
<dbReference type="CDD" id="cd02257">
    <property type="entry name" value="Peptidase_C19"/>
    <property type="match status" value="1"/>
</dbReference>
<dbReference type="PROSITE" id="PS00973">
    <property type="entry name" value="USP_2"/>
    <property type="match status" value="1"/>
</dbReference>
<evidence type="ECO:0000256" key="2">
    <source>
        <dbReference type="ARBA" id="ARBA00012759"/>
    </source>
</evidence>
<feature type="region of interest" description="Disordered" evidence="7">
    <location>
        <begin position="306"/>
        <end position="332"/>
    </location>
</feature>
<feature type="region of interest" description="Disordered" evidence="7">
    <location>
        <begin position="486"/>
        <end position="540"/>
    </location>
</feature>
<feature type="domain" description="USP" evidence="8">
    <location>
        <begin position="635"/>
        <end position="1009"/>
    </location>
</feature>
<dbReference type="SUPFAM" id="SSF54001">
    <property type="entry name" value="Cysteine proteinases"/>
    <property type="match status" value="1"/>
</dbReference>
<evidence type="ECO:0000256" key="6">
    <source>
        <dbReference type="ARBA" id="ARBA00022807"/>
    </source>
</evidence>
<accession>A0ABR4MN12</accession>
<dbReference type="InterPro" id="IPR050164">
    <property type="entry name" value="Peptidase_C19"/>
</dbReference>
<dbReference type="PANTHER" id="PTHR24006">
    <property type="entry name" value="UBIQUITIN CARBOXYL-TERMINAL HYDROLASE"/>
    <property type="match status" value="1"/>
</dbReference>
<feature type="compositionally biased region" description="Polar residues" evidence="7">
    <location>
        <begin position="497"/>
        <end position="530"/>
    </location>
</feature>
<keyword evidence="3" id="KW-0645">Protease</keyword>
<name>A0ABR4MN12_9PEZI</name>